<comment type="similarity">
    <text evidence="2">Belongs to the bacterial solute-binding protein 8 family.</text>
</comment>
<proteinExistence type="inferred from homology"/>
<feature type="coiled-coil region" evidence="5">
    <location>
        <begin position="164"/>
        <end position="191"/>
    </location>
</feature>
<dbReference type="Gene3D" id="3.40.50.1980">
    <property type="entry name" value="Nitrogenase molybdenum iron protein domain"/>
    <property type="match status" value="2"/>
</dbReference>
<feature type="domain" description="Fe/B12 periplasmic-binding" evidence="6">
    <location>
        <begin position="62"/>
        <end position="316"/>
    </location>
</feature>
<sequence length="316" mass="34524">MERVRSIIAIAVCAILLALLTGACTGGGSGNGGSGASAEASKPEEKTVVDNAGHQVAVPVRPQRVIAPYLEDPLVVLGVNPVAQVLYGNVEQNYLKDSLPEVEIIDTSDVGLPLERLLNLSPDLLILGKGMAAEEGVYEQYAKIAPTYVVDNIDKSWRETLLDLAGLLGKEQTAEEQLAEYDRKIQQTRAHVQRKIGNGTAAIVVLTDKEFYTMGHVQGGALLFDELGVRPHPLTPEQEEWNTLSLEKLSELDADYIFVIKTERYQVSELENNSLWKGLPAVRAGRVHDVESGIWQYSGLISNERKLADIMQAIPE</sequence>
<evidence type="ECO:0000256" key="5">
    <source>
        <dbReference type="SAM" id="Coils"/>
    </source>
</evidence>
<dbReference type="PANTHER" id="PTHR30532:SF26">
    <property type="entry name" value="IRON(3+)-HYDROXAMATE-BINDING PROTEIN FHUD"/>
    <property type="match status" value="1"/>
</dbReference>
<comment type="caution">
    <text evidence="7">The sequence shown here is derived from an EMBL/GenBank/DDBJ whole genome shotgun (WGS) entry which is preliminary data.</text>
</comment>
<dbReference type="PROSITE" id="PS51257">
    <property type="entry name" value="PROKAR_LIPOPROTEIN"/>
    <property type="match status" value="1"/>
</dbReference>
<dbReference type="RefSeq" id="WP_378051927.1">
    <property type="nucleotide sequence ID" value="NZ_JBHMDN010000038.1"/>
</dbReference>
<gene>
    <name evidence="7" type="ORF">ACFQMJ_32325</name>
</gene>
<comment type="subcellular location">
    <subcellularLocation>
        <location evidence="1">Cell envelope</location>
    </subcellularLocation>
</comment>
<evidence type="ECO:0000313" key="8">
    <source>
        <dbReference type="Proteomes" id="UP001596378"/>
    </source>
</evidence>
<dbReference type="PANTHER" id="PTHR30532">
    <property type="entry name" value="IRON III DICITRATE-BINDING PERIPLASMIC PROTEIN"/>
    <property type="match status" value="1"/>
</dbReference>
<evidence type="ECO:0000256" key="1">
    <source>
        <dbReference type="ARBA" id="ARBA00004196"/>
    </source>
</evidence>
<dbReference type="SUPFAM" id="SSF53807">
    <property type="entry name" value="Helical backbone' metal receptor"/>
    <property type="match status" value="1"/>
</dbReference>
<evidence type="ECO:0000313" key="7">
    <source>
        <dbReference type="EMBL" id="MFC7153234.1"/>
    </source>
</evidence>
<evidence type="ECO:0000256" key="2">
    <source>
        <dbReference type="ARBA" id="ARBA00008814"/>
    </source>
</evidence>
<keyword evidence="4" id="KW-0732">Signal</keyword>
<protein>
    <submittedName>
        <fullName evidence="7">ABC transporter substrate-binding protein</fullName>
    </submittedName>
</protein>
<keyword evidence="5" id="KW-0175">Coiled coil</keyword>
<dbReference type="InterPro" id="IPR051313">
    <property type="entry name" value="Bact_iron-sidero_bind"/>
</dbReference>
<dbReference type="InterPro" id="IPR002491">
    <property type="entry name" value="ABC_transptr_periplasmic_BD"/>
</dbReference>
<evidence type="ECO:0000256" key="3">
    <source>
        <dbReference type="ARBA" id="ARBA00022448"/>
    </source>
</evidence>
<dbReference type="PROSITE" id="PS50983">
    <property type="entry name" value="FE_B12_PBP"/>
    <property type="match status" value="1"/>
</dbReference>
<reference evidence="8" key="1">
    <citation type="journal article" date="2019" name="Int. J. Syst. Evol. Microbiol.">
        <title>The Global Catalogue of Microorganisms (GCM) 10K type strain sequencing project: providing services to taxonomists for standard genome sequencing and annotation.</title>
        <authorList>
            <consortium name="The Broad Institute Genomics Platform"/>
            <consortium name="The Broad Institute Genome Sequencing Center for Infectious Disease"/>
            <person name="Wu L."/>
            <person name="Ma J."/>
        </authorList>
    </citation>
    <scope>NUCLEOTIDE SEQUENCE [LARGE SCALE GENOMIC DNA]</scope>
    <source>
        <strain evidence="8">KCTC 12907</strain>
    </source>
</reference>
<evidence type="ECO:0000259" key="6">
    <source>
        <dbReference type="PROSITE" id="PS50983"/>
    </source>
</evidence>
<evidence type="ECO:0000256" key="4">
    <source>
        <dbReference type="ARBA" id="ARBA00022729"/>
    </source>
</evidence>
<dbReference type="Pfam" id="PF01497">
    <property type="entry name" value="Peripla_BP_2"/>
    <property type="match status" value="1"/>
</dbReference>
<accession>A0ABW2FLX2</accession>
<dbReference type="EMBL" id="JBHTAI010000031">
    <property type="protein sequence ID" value="MFC7153234.1"/>
    <property type="molecule type" value="Genomic_DNA"/>
</dbReference>
<organism evidence="7 8">
    <name type="scientific">Cohnella cellulosilytica</name>
    <dbReference type="NCBI Taxonomy" id="986710"/>
    <lineage>
        <taxon>Bacteria</taxon>
        <taxon>Bacillati</taxon>
        <taxon>Bacillota</taxon>
        <taxon>Bacilli</taxon>
        <taxon>Bacillales</taxon>
        <taxon>Paenibacillaceae</taxon>
        <taxon>Cohnella</taxon>
    </lineage>
</organism>
<keyword evidence="8" id="KW-1185">Reference proteome</keyword>
<name>A0ABW2FLX2_9BACL</name>
<keyword evidence="3" id="KW-0813">Transport</keyword>
<dbReference type="Proteomes" id="UP001596378">
    <property type="component" value="Unassembled WGS sequence"/>
</dbReference>